<accession>A0ACC5WE23</accession>
<sequence length="53" mass="6085">MDWASAEKYCLNLESNLVSIHNEGEYQQVNPLSVLKTPRRIQHGSAFLAVRRN</sequence>
<evidence type="ECO:0000313" key="1">
    <source>
        <dbReference type="EMBL" id="MCI4377089.1"/>
    </source>
</evidence>
<dbReference type="Proteomes" id="UP000829447">
    <property type="component" value="Linkage Group LG4"/>
</dbReference>
<comment type="caution">
    <text evidence="1">The sequence shown here is derived from an EMBL/GenBank/DDBJ whole genome shotgun (WGS) entry which is preliminary data.</text>
</comment>
<evidence type="ECO:0000313" key="2">
    <source>
        <dbReference type="Proteomes" id="UP000829447"/>
    </source>
</evidence>
<reference evidence="1 2" key="1">
    <citation type="journal article" date="2022" name="bioRxiv">
        <title>An ancient truncated duplication of the anti-Mullerian hormone receptor type 2 gene is a potential conserved master sex determinant in the Pangasiidae catfish family.</title>
        <authorList>
            <person name="Wen M."/>
            <person name="Pan Q."/>
            <person name="Jouanno E."/>
            <person name="Montfort J."/>
            <person name="Zahm M."/>
            <person name="Cabau C."/>
            <person name="Klopp C."/>
            <person name="Iampietro C."/>
            <person name="Roques C."/>
            <person name="Bouchez O."/>
            <person name="Castinel A."/>
            <person name="Donnadieu C."/>
            <person name="Parrinello H."/>
            <person name="Poncet C."/>
            <person name="Belmonte E."/>
            <person name="Gautier V."/>
            <person name="Avarre J.-C."/>
            <person name="Dugue R."/>
            <person name="Gustiano R."/>
            <person name="Ha T.T.T."/>
            <person name="Campet M."/>
            <person name="Sriphairoj K."/>
            <person name="Ribolli J."/>
            <person name="de Almeida F.L."/>
            <person name="Desvignes T."/>
            <person name="Postlethwait J.H."/>
            <person name="Bucao C.F."/>
            <person name="Robinson-Rechavi M."/>
            <person name="Bobe J."/>
            <person name="Herpin A."/>
            <person name="Guiguen Y."/>
        </authorList>
    </citation>
    <scope>NUCLEOTIDE SEQUENCE [LARGE SCALE GENOMIC DNA]</scope>
    <source>
        <strain evidence="1">YG-Dec2019</strain>
    </source>
</reference>
<name>A0ACC5WE23_PANGG</name>
<proteinExistence type="predicted"/>
<keyword evidence="2" id="KW-1185">Reference proteome</keyword>
<dbReference type="EMBL" id="CM040457">
    <property type="protein sequence ID" value="MCI4377089.1"/>
    <property type="molecule type" value="Genomic_DNA"/>
</dbReference>
<organism evidence="1 2">
    <name type="scientific">Pangasianodon gigas</name>
    <name type="common">Mekong giant catfish</name>
    <name type="synonym">Pangasius gigas</name>
    <dbReference type="NCBI Taxonomy" id="30993"/>
    <lineage>
        <taxon>Eukaryota</taxon>
        <taxon>Metazoa</taxon>
        <taxon>Chordata</taxon>
        <taxon>Craniata</taxon>
        <taxon>Vertebrata</taxon>
        <taxon>Euteleostomi</taxon>
        <taxon>Actinopterygii</taxon>
        <taxon>Neopterygii</taxon>
        <taxon>Teleostei</taxon>
        <taxon>Ostariophysi</taxon>
        <taxon>Siluriformes</taxon>
        <taxon>Pangasiidae</taxon>
        <taxon>Pangasianodon</taxon>
    </lineage>
</organism>
<gene>
    <name evidence="1" type="ORF">PGIGA_G00199670</name>
</gene>
<protein>
    <submittedName>
        <fullName evidence="1">Uncharacterized protein</fullName>
    </submittedName>
</protein>